<evidence type="ECO:0000256" key="2">
    <source>
        <dbReference type="ARBA" id="ARBA00023015"/>
    </source>
</evidence>
<dbReference type="Pfam" id="PF00356">
    <property type="entry name" value="LacI"/>
    <property type="match status" value="1"/>
</dbReference>
<protein>
    <submittedName>
        <fullName evidence="8">LacI family DNA-binding transcriptional regulator</fullName>
    </submittedName>
</protein>
<evidence type="ECO:0000256" key="4">
    <source>
        <dbReference type="ARBA" id="ARBA00023163"/>
    </source>
</evidence>
<dbReference type="Proteomes" id="UP001209666">
    <property type="component" value="Unassembled WGS sequence"/>
</dbReference>
<evidence type="ECO:0000313" key="8">
    <source>
        <dbReference type="EMBL" id="MCU6718152.1"/>
    </source>
</evidence>
<dbReference type="RefSeq" id="WP_262624288.1">
    <property type="nucleotide sequence ID" value="NZ_JAOQKI010000026.1"/>
</dbReference>
<dbReference type="PANTHER" id="PTHR30146">
    <property type="entry name" value="LACI-RELATED TRANSCRIPTIONAL REPRESSOR"/>
    <property type="match status" value="1"/>
</dbReference>
<comment type="caution">
    <text evidence="8">The sequence shown here is derived from an EMBL/GenBank/DDBJ whole genome shotgun (WGS) entry which is preliminary data.</text>
</comment>
<dbReference type="SUPFAM" id="SSF53822">
    <property type="entry name" value="Periplasmic binding protein-like I"/>
    <property type="match status" value="1"/>
</dbReference>
<evidence type="ECO:0000313" key="9">
    <source>
        <dbReference type="Proteomes" id="UP001209666"/>
    </source>
</evidence>
<proteinExistence type="predicted"/>
<gene>
    <name evidence="8" type="ORF">OCV43_12905</name>
</gene>
<keyword evidence="5" id="KW-0812">Transmembrane</keyword>
<keyword evidence="3 8" id="KW-0238">DNA-binding</keyword>
<keyword evidence="5" id="KW-1133">Transmembrane helix</keyword>
<evidence type="ECO:0000256" key="1">
    <source>
        <dbReference type="ARBA" id="ARBA00022491"/>
    </source>
</evidence>
<feature type="domain" description="HTH lacI-type" evidence="6">
    <location>
        <begin position="42"/>
        <end position="84"/>
    </location>
</feature>
<dbReference type="EMBL" id="JAOQKI010000026">
    <property type="protein sequence ID" value="MCU6718152.1"/>
    <property type="molecule type" value="Genomic_DNA"/>
</dbReference>
<name>A0ABT2SGG1_9FIRM</name>
<feature type="domain" description="Transcriptional regulator LacI/GalR-like sensor" evidence="7">
    <location>
        <begin position="220"/>
        <end position="386"/>
    </location>
</feature>
<dbReference type="CDD" id="cd01392">
    <property type="entry name" value="HTH_LacI"/>
    <property type="match status" value="1"/>
</dbReference>
<feature type="transmembrane region" description="Helical" evidence="5">
    <location>
        <begin position="6"/>
        <end position="28"/>
    </location>
</feature>
<dbReference type="InterPro" id="IPR000843">
    <property type="entry name" value="HTH_LacI"/>
</dbReference>
<evidence type="ECO:0000259" key="7">
    <source>
        <dbReference type="Pfam" id="PF13377"/>
    </source>
</evidence>
<dbReference type="GO" id="GO:0003677">
    <property type="term" value="F:DNA binding"/>
    <property type="evidence" value="ECO:0007669"/>
    <property type="project" value="UniProtKB-KW"/>
</dbReference>
<evidence type="ECO:0000256" key="3">
    <source>
        <dbReference type="ARBA" id="ARBA00023125"/>
    </source>
</evidence>
<dbReference type="InterPro" id="IPR046335">
    <property type="entry name" value="LacI/GalR-like_sensor"/>
</dbReference>
<keyword evidence="4" id="KW-0804">Transcription</keyword>
<dbReference type="Pfam" id="PF13377">
    <property type="entry name" value="Peripla_BP_3"/>
    <property type="match status" value="1"/>
</dbReference>
<organism evidence="8 9">
    <name type="scientific">Roseburia amylophila</name>
    <dbReference type="NCBI Taxonomy" id="2981794"/>
    <lineage>
        <taxon>Bacteria</taxon>
        <taxon>Bacillati</taxon>
        <taxon>Bacillota</taxon>
        <taxon>Clostridia</taxon>
        <taxon>Lachnospirales</taxon>
        <taxon>Lachnospiraceae</taxon>
        <taxon>Roseburia</taxon>
    </lineage>
</organism>
<evidence type="ECO:0000256" key="5">
    <source>
        <dbReference type="SAM" id="Phobius"/>
    </source>
</evidence>
<accession>A0ABT2SGG1</accession>
<evidence type="ECO:0000259" key="6">
    <source>
        <dbReference type="Pfam" id="PF00356"/>
    </source>
</evidence>
<keyword evidence="2" id="KW-0805">Transcription regulation</keyword>
<dbReference type="Gene3D" id="3.40.50.2300">
    <property type="match status" value="2"/>
</dbReference>
<sequence>MLYIFSLLFCAFRAFLFFAHFLLPLFLIKCYNKSGGRSMKCTIKQLAEELNLSRNTVAKALKNSNEVSSKTKQRVLNKARELNYNNINKELFSESGDVTSPSNVNNGSILFLTKTYAPDSEFWTAVLTGIESILSNAHYHLVIGIMSESDLKKMDFPTALKDPSIKGIILVEICDGAICNALLQYNLPIITVDLPKDYNPVLDMIDIVTMENKKNIHRIVNYLISKGAERFAFVGDIYSANVGRGFQERFDALQECLSDNHLELDQKHCLLTETSDEFQDFQTVVKKLQKMASVPDVFICGNDHTAIQLIYALQFLGYQIPKDVSVVGFDDIPASERITPSLTTIQTPKKYLGIAAARQMLERIQYPNSPHSYMEYKTKLIIRDSTI</sequence>
<keyword evidence="5" id="KW-0472">Membrane</keyword>
<keyword evidence="1" id="KW-0678">Repressor</keyword>
<dbReference type="InterPro" id="IPR010982">
    <property type="entry name" value="Lambda_DNA-bd_dom_sf"/>
</dbReference>
<dbReference type="PANTHER" id="PTHR30146:SF148">
    <property type="entry name" value="HTH-TYPE TRANSCRIPTIONAL REPRESSOR PURR-RELATED"/>
    <property type="match status" value="1"/>
</dbReference>
<keyword evidence="9" id="KW-1185">Reference proteome</keyword>
<dbReference type="Gene3D" id="1.10.260.40">
    <property type="entry name" value="lambda repressor-like DNA-binding domains"/>
    <property type="match status" value="1"/>
</dbReference>
<dbReference type="InterPro" id="IPR028082">
    <property type="entry name" value="Peripla_BP_I"/>
</dbReference>
<dbReference type="SUPFAM" id="SSF47413">
    <property type="entry name" value="lambda repressor-like DNA-binding domains"/>
    <property type="match status" value="1"/>
</dbReference>
<reference evidence="8 9" key="1">
    <citation type="journal article" date="2021" name="ISME Commun">
        <title>Automated analysis of genomic sequences facilitates high-throughput and comprehensive description of bacteria.</title>
        <authorList>
            <person name="Hitch T.C.A."/>
        </authorList>
    </citation>
    <scope>NUCLEOTIDE SEQUENCE [LARGE SCALE GENOMIC DNA]</scope>
    <source>
        <strain evidence="8 9">Sanger_19</strain>
    </source>
</reference>